<protein>
    <submittedName>
        <fullName evidence="2">Uncharacterized protein</fullName>
    </submittedName>
</protein>
<evidence type="ECO:0000313" key="3">
    <source>
        <dbReference type="Proteomes" id="UP000265520"/>
    </source>
</evidence>
<dbReference type="AlphaFoldDB" id="A0A392S2A4"/>
<keyword evidence="1" id="KW-0812">Transmembrane</keyword>
<organism evidence="2 3">
    <name type="scientific">Trifolium medium</name>
    <dbReference type="NCBI Taxonomy" id="97028"/>
    <lineage>
        <taxon>Eukaryota</taxon>
        <taxon>Viridiplantae</taxon>
        <taxon>Streptophyta</taxon>
        <taxon>Embryophyta</taxon>
        <taxon>Tracheophyta</taxon>
        <taxon>Spermatophyta</taxon>
        <taxon>Magnoliopsida</taxon>
        <taxon>eudicotyledons</taxon>
        <taxon>Gunneridae</taxon>
        <taxon>Pentapetalae</taxon>
        <taxon>rosids</taxon>
        <taxon>fabids</taxon>
        <taxon>Fabales</taxon>
        <taxon>Fabaceae</taxon>
        <taxon>Papilionoideae</taxon>
        <taxon>50 kb inversion clade</taxon>
        <taxon>NPAAA clade</taxon>
        <taxon>Hologalegina</taxon>
        <taxon>IRL clade</taxon>
        <taxon>Trifolieae</taxon>
        <taxon>Trifolium</taxon>
    </lineage>
</organism>
<accession>A0A392S2A4</accession>
<feature type="transmembrane region" description="Helical" evidence="1">
    <location>
        <begin position="12"/>
        <end position="30"/>
    </location>
</feature>
<name>A0A392S2A4_9FABA</name>
<keyword evidence="3" id="KW-1185">Reference proteome</keyword>
<comment type="caution">
    <text evidence="2">The sequence shown here is derived from an EMBL/GenBank/DDBJ whole genome shotgun (WGS) entry which is preliminary data.</text>
</comment>
<sequence length="43" mass="4105">SGCLSDLSGGVYGLAANLVVLLAVGVWVFGSAHSVSGGGAGLW</sequence>
<feature type="non-terminal residue" evidence="2">
    <location>
        <position position="1"/>
    </location>
</feature>
<proteinExistence type="predicted"/>
<reference evidence="2 3" key="1">
    <citation type="journal article" date="2018" name="Front. Plant Sci.">
        <title>Red Clover (Trifolium pratense) and Zigzag Clover (T. medium) - A Picture of Genomic Similarities and Differences.</title>
        <authorList>
            <person name="Dluhosova J."/>
            <person name="Istvanek J."/>
            <person name="Nedelnik J."/>
            <person name="Repkova J."/>
        </authorList>
    </citation>
    <scope>NUCLEOTIDE SEQUENCE [LARGE SCALE GENOMIC DNA]</scope>
    <source>
        <strain evidence="3">cv. 10/8</strain>
        <tissue evidence="2">Leaf</tissue>
    </source>
</reference>
<keyword evidence="1" id="KW-0472">Membrane</keyword>
<keyword evidence="1" id="KW-1133">Transmembrane helix</keyword>
<dbReference type="Proteomes" id="UP000265520">
    <property type="component" value="Unassembled WGS sequence"/>
</dbReference>
<dbReference type="EMBL" id="LXQA010309340">
    <property type="protein sequence ID" value="MCI42809.1"/>
    <property type="molecule type" value="Genomic_DNA"/>
</dbReference>
<evidence type="ECO:0000256" key="1">
    <source>
        <dbReference type="SAM" id="Phobius"/>
    </source>
</evidence>
<evidence type="ECO:0000313" key="2">
    <source>
        <dbReference type="EMBL" id="MCI42809.1"/>
    </source>
</evidence>